<evidence type="ECO:0000256" key="1">
    <source>
        <dbReference type="ARBA" id="ARBA00022737"/>
    </source>
</evidence>
<evidence type="ECO:0000256" key="2">
    <source>
        <dbReference type="ARBA" id="ARBA00022741"/>
    </source>
</evidence>
<dbReference type="Gene3D" id="3.40.50.300">
    <property type="entry name" value="P-loop containing nucleotide triphosphate hydrolases"/>
    <property type="match status" value="2"/>
</dbReference>
<dbReference type="InterPro" id="IPR003439">
    <property type="entry name" value="ABC_transporter-like_ATP-bd"/>
</dbReference>
<evidence type="ECO:0000313" key="5">
    <source>
        <dbReference type="EMBL" id="PJI93606.1"/>
    </source>
</evidence>
<dbReference type="PROSITE" id="PS00211">
    <property type="entry name" value="ABC_TRANSPORTER_1"/>
    <property type="match status" value="1"/>
</dbReference>
<dbReference type="OrthoDB" id="4797497at2"/>
<reference evidence="5 6" key="1">
    <citation type="submission" date="2017-11" db="EMBL/GenBank/DDBJ databases">
        <title>Genomic Encyclopedia of Archaeal and Bacterial Type Strains, Phase II (KMG-II): From Individual Species to Whole Genera.</title>
        <authorList>
            <person name="Goeker M."/>
        </authorList>
    </citation>
    <scope>NUCLEOTIDE SEQUENCE [LARGE SCALE GENOMIC DNA]</scope>
    <source>
        <strain evidence="5 6">DSM 22413</strain>
    </source>
</reference>
<gene>
    <name evidence="5" type="ORF">CLV34_1079</name>
</gene>
<dbReference type="PANTHER" id="PTHR19211:SF14">
    <property type="entry name" value="ATP-BINDING CASSETTE SUB-FAMILY F MEMBER 1"/>
    <property type="match status" value="1"/>
</dbReference>
<dbReference type="GO" id="GO:0005524">
    <property type="term" value="F:ATP binding"/>
    <property type="evidence" value="ECO:0007669"/>
    <property type="project" value="UniProtKB-KW"/>
</dbReference>
<dbReference type="FunFam" id="3.40.50.300:FF:000011">
    <property type="entry name" value="Putative ABC transporter ATP-binding component"/>
    <property type="match status" value="1"/>
</dbReference>
<feature type="domain" description="ABC transporter" evidence="4">
    <location>
        <begin position="6"/>
        <end position="267"/>
    </location>
</feature>
<dbReference type="RefSeq" id="WP_100349269.1">
    <property type="nucleotide sequence ID" value="NZ_PGTZ01000007.1"/>
</dbReference>
<proteinExistence type="predicted"/>
<evidence type="ECO:0000313" key="6">
    <source>
        <dbReference type="Proteomes" id="UP000231586"/>
    </source>
</evidence>
<name>A0A2M8WRZ6_9MICO</name>
<keyword evidence="6" id="KW-1185">Reference proteome</keyword>
<dbReference type="EMBL" id="PGTZ01000007">
    <property type="protein sequence ID" value="PJI93606.1"/>
    <property type="molecule type" value="Genomic_DNA"/>
</dbReference>
<feature type="domain" description="ABC transporter" evidence="4">
    <location>
        <begin position="363"/>
        <end position="569"/>
    </location>
</feature>
<dbReference type="SUPFAM" id="SSF52540">
    <property type="entry name" value="P-loop containing nucleoside triphosphate hydrolases"/>
    <property type="match status" value="2"/>
</dbReference>
<keyword evidence="1" id="KW-0677">Repeat</keyword>
<evidence type="ECO:0000259" key="4">
    <source>
        <dbReference type="PROSITE" id="PS50893"/>
    </source>
</evidence>
<dbReference type="GO" id="GO:0016887">
    <property type="term" value="F:ATP hydrolysis activity"/>
    <property type="evidence" value="ECO:0007669"/>
    <property type="project" value="InterPro"/>
</dbReference>
<accession>A0A2M8WRZ6</accession>
<dbReference type="InterPro" id="IPR027417">
    <property type="entry name" value="P-loop_NTPase"/>
</dbReference>
<keyword evidence="3 5" id="KW-0067">ATP-binding</keyword>
<dbReference type="CDD" id="cd03221">
    <property type="entry name" value="ABCF_EF-3"/>
    <property type="match status" value="1"/>
</dbReference>
<organism evidence="5 6">
    <name type="scientific">Luteimicrobium subarcticum</name>
    <dbReference type="NCBI Taxonomy" id="620910"/>
    <lineage>
        <taxon>Bacteria</taxon>
        <taxon>Bacillati</taxon>
        <taxon>Actinomycetota</taxon>
        <taxon>Actinomycetes</taxon>
        <taxon>Micrococcales</taxon>
        <taxon>Luteimicrobium</taxon>
    </lineage>
</organism>
<dbReference type="PANTHER" id="PTHR19211">
    <property type="entry name" value="ATP-BINDING TRANSPORT PROTEIN-RELATED"/>
    <property type="match status" value="1"/>
</dbReference>
<dbReference type="PROSITE" id="PS50893">
    <property type="entry name" value="ABC_TRANSPORTER_2"/>
    <property type="match status" value="2"/>
</dbReference>
<dbReference type="InterPro" id="IPR003593">
    <property type="entry name" value="AAA+_ATPase"/>
</dbReference>
<keyword evidence="2" id="KW-0547">Nucleotide-binding</keyword>
<dbReference type="InterPro" id="IPR017871">
    <property type="entry name" value="ABC_transporter-like_CS"/>
</dbReference>
<protein>
    <submittedName>
        <fullName evidence="5">Macrolide transport system ATP-binding/permease protein</fullName>
    </submittedName>
</protein>
<evidence type="ECO:0000256" key="3">
    <source>
        <dbReference type="ARBA" id="ARBA00022840"/>
    </source>
</evidence>
<dbReference type="InterPro" id="IPR050611">
    <property type="entry name" value="ABCF"/>
</dbReference>
<dbReference type="AlphaFoldDB" id="A0A2M8WRZ6"/>
<sequence>MPQVHLVVRDLAFAYPGRPVFEGVTFRVPPGGRLGVVGENASGKSTLLGVLAGRLAPTVGEVRTAGRLAVVEQELDPAEGLTVGDLVQGTLREVRETAAALDAAARAFDHGDGDGGDDGTDAAASAAGLAELTDLLARAEHLEVWDADRRVDVALTRLGASRDPDRRLDEMSVGERYRVRLACRLAERSDVLLLDEPTNHLDDAAVAFLTAELQAWRGIVVVVTHDRQLLDDVATAILDLDPGMDGHPVLYGQPGYLSYRFAKTQALHRWRQRWREEQKRAERLAARLDASYEGLSDEWRPEKGSQKNRRATRARIHVKAADRLVQKLEAEAVEVPTPPLELVFPDLVAMSPGWDPSASVVELRNPRVSAGASAPADARPRLDLAGTRIAVPPSGRLLVVGPNGSGKSTLLGALAGTVPLARGTRTVVDGARVGTVGQEESVPVGLRMGDGRLATGFDAYAREALDLLAAGALDPELLVPVAALGLLTEDDLDRPLAELSVGQRRRFEIARALLAVPHVLILDEPTNHLSIDLVDELTRALQRTSAAVVVATHDRRLRDDLGDWPTLTLA</sequence>
<dbReference type="Proteomes" id="UP000231586">
    <property type="component" value="Unassembled WGS sequence"/>
</dbReference>
<dbReference type="SMART" id="SM00382">
    <property type="entry name" value="AAA"/>
    <property type="match status" value="2"/>
</dbReference>
<dbReference type="Pfam" id="PF00005">
    <property type="entry name" value="ABC_tran"/>
    <property type="match status" value="2"/>
</dbReference>
<comment type="caution">
    <text evidence="5">The sequence shown here is derived from an EMBL/GenBank/DDBJ whole genome shotgun (WGS) entry which is preliminary data.</text>
</comment>